<keyword evidence="2" id="KW-0678">Repressor</keyword>
<accession>F2LXZ8</accession>
<dbReference type="HOGENOM" id="CLU_092688_5_0_7"/>
<dbReference type="Pfam" id="PF02410">
    <property type="entry name" value="RsfS"/>
    <property type="match status" value="1"/>
</dbReference>
<dbReference type="InParanoid" id="F2LXZ8"/>
<dbReference type="GO" id="GO:0042256">
    <property type="term" value="P:cytosolic ribosome assembly"/>
    <property type="evidence" value="ECO:0007669"/>
    <property type="project" value="UniProtKB-UniRule"/>
</dbReference>
<gene>
    <name evidence="2" type="primary">rsfS</name>
    <name evidence="3" type="ordered locus">Hipma_0286</name>
</gene>
<comment type="function">
    <text evidence="2">Functions as a ribosomal silencing factor. Interacts with ribosomal protein uL14 (rplN), blocking formation of intersubunit bridge B8. Prevents association of the 30S and 50S ribosomal subunits and the formation of functional ribosomes, thus repressing translation.</text>
</comment>
<keyword evidence="4" id="KW-1185">Reference proteome</keyword>
<dbReference type="KEGG" id="hmr:Hipma_0286"/>
<reference evidence="3 4" key="1">
    <citation type="journal article" date="2011" name="Stand. Genomic Sci.">
        <title>Complete genome sequence of the thermophilic sulfur-reducer Hippea maritima type strain (MH(2)).</title>
        <authorList>
            <person name="Huntemann M."/>
            <person name="Lu M."/>
            <person name="Nolan M."/>
            <person name="Lapidus A."/>
            <person name="Lucas S."/>
            <person name="Hammon N."/>
            <person name="Deshpande S."/>
            <person name="Cheng J.F."/>
            <person name="Tapia R."/>
            <person name="Han C."/>
            <person name="Goodwin L."/>
            <person name="Pitluck S."/>
            <person name="Liolios K."/>
            <person name="Pagani I."/>
            <person name="Ivanova N."/>
            <person name="Ovchinikova G."/>
            <person name="Pati A."/>
            <person name="Chen A."/>
            <person name="Palaniappan K."/>
            <person name="Land M."/>
            <person name="Hauser L."/>
            <person name="Jeffries C.D."/>
            <person name="Detter J.C."/>
            <person name="Brambilla E.M."/>
            <person name="Rohde M."/>
            <person name="Spring S."/>
            <person name="Goker M."/>
            <person name="Woyke T."/>
            <person name="Bristow J."/>
            <person name="Eisen J.A."/>
            <person name="Markowitz V."/>
            <person name="Hugenholtz P."/>
            <person name="Kyrpides N.C."/>
            <person name="Klenk H.P."/>
            <person name="Mavromatis K."/>
        </authorList>
    </citation>
    <scope>NUCLEOTIDE SEQUENCE [LARGE SCALE GENOMIC DNA]</scope>
    <source>
        <strain evidence="4">ATCC 700847 / DSM 10411 / MH2</strain>
    </source>
</reference>
<dbReference type="EMBL" id="CP002606">
    <property type="protein sequence ID" value="AEA33263.1"/>
    <property type="molecule type" value="Genomic_DNA"/>
</dbReference>
<comment type="subunit">
    <text evidence="2">Interacts with ribosomal protein uL14 (rplN).</text>
</comment>
<organism evidence="3 4">
    <name type="scientific">Hippea maritima (strain ATCC 700847 / DSM 10411 / MH2)</name>
    <dbReference type="NCBI Taxonomy" id="760142"/>
    <lineage>
        <taxon>Bacteria</taxon>
        <taxon>Pseudomonadati</taxon>
        <taxon>Campylobacterota</taxon>
        <taxon>Desulfurellia</taxon>
        <taxon>Desulfurellales</taxon>
        <taxon>Hippeaceae</taxon>
        <taxon>Hippea</taxon>
    </lineage>
</organism>
<dbReference type="OrthoDB" id="9793681at2"/>
<protein>
    <recommendedName>
        <fullName evidence="2">Ribosomal silencing factor RsfS</fullName>
    </recommendedName>
</protein>
<dbReference type="Proteomes" id="UP000008139">
    <property type="component" value="Chromosome"/>
</dbReference>
<keyword evidence="2" id="KW-0963">Cytoplasm</keyword>
<evidence type="ECO:0000313" key="4">
    <source>
        <dbReference type="Proteomes" id="UP000008139"/>
    </source>
</evidence>
<dbReference type="HAMAP" id="MF_01477">
    <property type="entry name" value="Iojap_RsfS"/>
    <property type="match status" value="1"/>
</dbReference>
<dbReference type="STRING" id="760142.Hipma_0286"/>
<evidence type="ECO:0000256" key="2">
    <source>
        <dbReference type="HAMAP-Rule" id="MF_01477"/>
    </source>
</evidence>
<evidence type="ECO:0000313" key="3">
    <source>
        <dbReference type="EMBL" id="AEA33263.1"/>
    </source>
</evidence>
<dbReference type="InterPro" id="IPR004394">
    <property type="entry name" value="Iojap/RsfS/C7orf30"/>
</dbReference>
<dbReference type="RefSeq" id="WP_013681307.1">
    <property type="nucleotide sequence ID" value="NC_015318.1"/>
</dbReference>
<dbReference type="AlphaFoldDB" id="F2LXZ8"/>
<dbReference type="GO" id="GO:0005737">
    <property type="term" value="C:cytoplasm"/>
    <property type="evidence" value="ECO:0007669"/>
    <property type="project" value="UniProtKB-SubCell"/>
</dbReference>
<dbReference type="Gene3D" id="3.30.460.10">
    <property type="entry name" value="Beta Polymerase, domain 2"/>
    <property type="match status" value="1"/>
</dbReference>
<dbReference type="eggNOG" id="COG0799">
    <property type="taxonomic scope" value="Bacteria"/>
</dbReference>
<dbReference type="FunCoup" id="F2LXZ8">
    <property type="interactions" value="392"/>
</dbReference>
<comment type="subcellular location">
    <subcellularLocation>
        <location evidence="2">Cytoplasm</location>
    </subcellularLocation>
</comment>
<reference evidence="4" key="2">
    <citation type="submission" date="2011-03" db="EMBL/GenBank/DDBJ databases">
        <title>The complete genome of Hippea maritima DSM 10411.</title>
        <authorList>
            <consortium name="US DOE Joint Genome Institute (JGI-PGF)"/>
            <person name="Lucas S."/>
            <person name="Copeland A."/>
            <person name="Lapidus A."/>
            <person name="Bruce D."/>
            <person name="Goodwin L."/>
            <person name="Pitluck S."/>
            <person name="Peters L."/>
            <person name="Kyrpides N."/>
            <person name="Mavromatis K."/>
            <person name="Pagani I."/>
            <person name="Ivanova N."/>
            <person name="Mikhailova N."/>
            <person name="Lu M."/>
            <person name="Detter J.C."/>
            <person name="Tapia R."/>
            <person name="Han C."/>
            <person name="Land M."/>
            <person name="Hauser L."/>
            <person name="Markowitz V."/>
            <person name="Cheng J.-F."/>
            <person name="Hugenholtz P."/>
            <person name="Woyke T."/>
            <person name="Wu D."/>
            <person name="Spring S."/>
            <person name="Schroeder M."/>
            <person name="Brambilla E."/>
            <person name="Klenk H.-P."/>
            <person name="Eisen J.A."/>
        </authorList>
    </citation>
    <scope>NUCLEOTIDE SEQUENCE [LARGE SCALE GENOMIC DNA]</scope>
    <source>
        <strain evidence="4">ATCC 700847 / DSM 10411 / MH2</strain>
    </source>
</reference>
<evidence type="ECO:0000256" key="1">
    <source>
        <dbReference type="ARBA" id="ARBA00010574"/>
    </source>
</evidence>
<dbReference type="PANTHER" id="PTHR21043">
    <property type="entry name" value="IOJAP SUPERFAMILY ORTHOLOG"/>
    <property type="match status" value="1"/>
</dbReference>
<dbReference type="NCBIfam" id="TIGR00090">
    <property type="entry name" value="rsfS_iojap_ybeB"/>
    <property type="match status" value="1"/>
</dbReference>
<keyword evidence="2" id="KW-0810">Translation regulation</keyword>
<comment type="similarity">
    <text evidence="1 2">Belongs to the Iojap/RsfS family.</text>
</comment>
<dbReference type="GO" id="GO:0043023">
    <property type="term" value="F:ribosomal large subunit binding"/>
    <property type="evidence" value="ECO:0007669"/>
    <property type="project" value="TreeGrafter"/>
</dbReference>
<dbReference type="GO" id="GO:0090071">
    <property type="term" value="P:negative regulation of ribosome biogenesis"/>
    <property type="evidence" value="ECO:0007669"/>
    <property type="project" value="UniProtKB-UniRule"/>
</dbReference>
<sequence length="106" mass="12588">MKEKLLKILEDKKVEDITVYDLRMKSALFDFFIIGTVSSNKQVYAIFDEIKKSGIDIHHIEETADGGWTLIDCFDVVIHLFTEQKRKEYDLDSLWRETEKRREDES</sequence>
<dbReference type="PANTHER" id="PTHR21043:SF0">
    <property type="entry name" value="MITOCHONDRIAL ASSEMBLY OF RIBOSOMAL LARGE SUBUNIT PROTEIN 1"/>
    <property type="match status" value="1"/>
</dbReference>
<name>F2LXZ8_HIPMA</name>
<dbReference type="InterPro" id="IPR043519">
    <property type="entry name" value="NT_sf"/>
</dbReference>
<proteinExistence type="inferred from homology"/>
<dbReference type="SUPFAM" id="SSF81301">
    <property type="entry name" value="Nucleotidyltransferase"/>
    <property type="match status" value="1"/>
</dbReference>
<dbReference type="GO" id="GO:0017148">
    <property type="term" value="P:negative regulation of translation"/>
    <property type="evidence" value="ECO:0007669"/>
    <property type="project" value="UniProtKB-UniRule"/>
</dbReference>